<comment type="caution">
    <text evidence="2">The sequence shown here is derived from an EMBL/GenBank/DDBJ whole genome shotgun (WGS) entry which is preliminary data.</text>
</comment>
<evidence type="ECO:0000313" key="2">
    <source>
        <dbReference type="EMBL" id="TNN35566.1"/>
    </source>
</evidence>
<evidence type="ECO:0000313" key="3">
    <source>
        <dbReference type="Proteomes" id="UP000314294"/>
    </source>
</evidence>
<protein>
    <submittedName>
        <fullName evidence="2">Uncharacterized protein</fullName>
    </submittedName>
</protein>
<dbReference type="AlphaFoldDB" id="A0A4Z2F2W5"/>
<organism evidence="2 3">
    <name type="scientific">Liparis tanakae</name>
    <name type="common">Tanaka's snailfish</name>
    <dbReference type="NCBI Taxonomy" id="230148"/>
    <lineage>
        <taxon>Eukaryota</taxon>
        <taxon>Metazoa</taxon>
        <taxon>Chordata</taxon>
        <taxon>Craniata</taxon>
        <taxon>Vertebrata</taxon>
        <taxon>Euteleostomi</taxon>
        <taxon>Actinopterygii</taxon>
        <taxon>Neopterygii</taxon>
        <taxon>Teleostei</taxon>
        <taxon>Neoteleostei</taxon>
        <taxon>Acanthomorphata</taxon>
        <taxon>Eupercaria</taxon>
        <taxon>Perciformes</taxon>
        <taxon>Cottioidei</taxon>
        <taxon>Cottales</taxon>
        <taxon>Liparidae</taxon>
        <taxon>Liparis</taxon>
    </lineage>
</organism>
<reference evidence="2 3" key="1">
    <citation type="submission" date="2019-03" db="EMBL/GenBank/DDBJ databases">
        <title>First draft genome of Liparis tanakae, snailfish: a comprehensive survey of snailfish specific genes.</title>
        <authorList>
            <person name="Kim W."/>
            <person name="Song I."/>
            <person name="Jeong J.-H."/>
            <person name="Kim D."/>
            <person name="Kim S."/>
            <person name="Ryu S."/>
            <person name="Song J.Y."/>
            <person name="Lee S.K."/>
        </authorList>
    </citation>
    <scope>NUCLEOTIDE SEQUENCE [LARGE SCALE GENOMIC DNA]</scope>
    <source>
        <tissue evidence="2">Muscle</tissue>
    </source>
</reference>
<dbReference type="Proteomes" id="UP000314294">
    <property type="component" value="Unassembled WGS sequence"/>
</dbReference>
<proteinExistence type="predicted"/>
<gene>
    <name evidence="2" type="ORF">EYF80_054263</name>
</gene>
<feature type="region of interest" description="Disordered" evidence="1">
    <location>
        <begin position="1"/>
        <end position="91"/>
    </location>
</feature>
<evidence type="ECO:0000256" key="1">
    <source>
        <dbReference type="SAM" id="MobiDB-lite"/>
    </source>
</evidence>
<feature type="compositionally biased region" description="Basic and acidic residues" evidence="1">
    <location>
        <begin position="1"/>
        <end position="11"/>
    </location>
</feature>
<sequence>MLGDARKRDDLEYSEGGGDSSSSRVVVGRDLRPDTTWGPYPGVLQSEASADDRETEKKKKKKKNATRYGTFLKGTGESRGELPGEAHVGGATGQQVEAIGQQVEAIGQQVEAIGPHGTLLSCALDASVVIEPSTRSSCGCLSCDIMTAAVRQPGRERGGMDGEKENSK</sequence>
<keyword evidence="3" id="KW-1185">Reference proteome</keyword>
<name>A0A4Z2F2W5_9TELE</name>
<dbReference type="EMBL" id="SRLO01001747">
    <property type="protein sequence ID" value="TNN35566.1"/>
    <property type="molecule type" value="Genomic_DNA"/>
</dbReference>
<accession>A0A4Z2F2W5</accession>